<dbReference type="InterPro" id="IPR016195">
    <property type="entry name" value="Pol/histidinol_Pase-like"/>
</dbReference>
<dbReference type="PANTHER" id="PTHR42924">
    <property type="entry name" value="EXONUCLEASE"/>
    <property type="match status" value="1"/>
</dbReference>
<dbReference type="SUPFAM" id="SSF89550">
    <property type="entry name" value="PHP domain-like"/>
    <property type="match status" value="1"/>
</dbReference>
<gene>
    <name evidence="2" type="ORF">HA222_01495</name>
    <name evidence="3" type="ORF">J4478_04100</name>
</gene>
<protein>
    <submittedName>
        <fullName evidence="2">PHP domain-containing protein</fullName>
    </submittedName>
</protein>
<dbReference type="GO" id="GO:0004534">
    <property type="term" value="F:5'-3' RNA exonuclease activity"/>
    <property type="evidence" value="ECO:0007669"/>
    <property type="project" value="TreeGrafter"/>
</dbReference>
<dbReference type="Pfam" id="PF13263">
    <property type="entry name" value="PHP_C"/>
    <property type="match status" value="1"/>
</dbReference>
<accession>A0A7J4JXC4</accession>
<dbReference type="SMART" id="SM00481">
    <property type="entry name" value="POLIIIAc"/>
    <property type="match status" value="1"/>
</dbReference>
<evidence type="ECO:0000259" key="1">
    <source>
        <dbReference type="SMART" id="SM00481"/>
    </source>
</evidence>
<feature type="domain" description="Polymerase/histidinol phosphatase N-terminal" evidence="1">
    <location>
        <begin position="4"/>
        <end position="71"/>
    </location>
</feature>
<dbReference type="Proteomes" id="UP000680185">
    <property type="component" value="Unassembled WGS sequence"/>
</dbReference>
<dbReference type="CDD" id="cd07432">
    <property type="entry name" value="PHP_HisPPase"/>
    <property type="match status" value="1"/>
</dbReference>
<evidence type="ECO:0000313" key="2">
    <source>
        <dbReference type="EMBL" id="HIH21319.1"/>
    </source>
</evidence>
<evidence type="ECO:0000313" key="3">
    <source>
        <dbReference type="EMBL" id="MBS3058556.1"/>
    </source>
</evidence>
<reference evidence="3" key="2">
    <citation type="submission" date="2021-03" db="EMBL/GenBank/DDBJ databases">
        <authorList>
            <person name="Jaffe A."/>
        </authorList>
    </citation>
    <scope>NUCLEOTIDE SEQUENCE</scope>
    <source>
        <strain evidence="3">RIFCSPLOWO2_01_FULL_43_13</strain>
    </source>
</reference>
<sequence>MNRFDLHLHSKYSPDAIPKPESILKQAKALGLKGFAITDHNSTASFKEFRQLQKKEKETIIVLGEEVKIIEEGKIKGEMLCYFLQDEIKPASFEEIIEAAKKQGALTSIAHPFDFGRKPFTKDAGKEFRKVHALEVFNARAYSAEANRKALEFAEKRKLPFTAGSDAHSLQELGKAGVECNAKSPEELRKAILKRKCMVFGTERTAKMEQGICSAKARLMLNE</sequence>
<dbReference type="EMBL" id="JAGVWB010000028">
    <property type="protein sequence ID" value="MBS3058556.1"/>
    <property type="molecule type" value="Genomic_DNA"/>
</dbReference>
<name>A0A7J4JXC4_9ARCH</name>
<dbReference type="InterPro" id="IPR052018">
    <property type="entry name" value="PHP_domain"/>
</dbReference>
<comment type="caution">
    <text evidence="2">The sequence shown here is derived from an EMBL/GenBank/DDBJ whole genome shotgun (WGS) entry which is preliminary data.</text>
</comment>
<reference evidence="4" key="1">
    <citation type="journal article" date="2020" name="bioRxiv">
        <title>A rank-normalized archaeal taxonomy based on genome phylogeny resolves widespread incomplete and uneven classifications.</title>
        <authorList>
            <person name="Rinke C."/>
            <person name="Chuvochina M."/>
            <person name="Mussig A.J."/>
            <person name="Chaumeil P.-A."/>
            <person name="Waite D.W."/>
            <person name="Whitman W.B."/>
            <person name="Parks D.H."/>
            <person name="Hugenholtz P."/>
        </authorList>
    </citation>
    <scope>NUCLEOTIDE SEQUENCE [LARGE SCALE GENOMIC DNA]</scope>
</reference>
<dbReference type="NCBIfam" id="NF038032">
    <property type="entry name" value="CehA_McbA_metalo"/>
    <property type="match status" value="1"/>
</dbReference>
<dbReference type="PANTHER" id="PTHR42924:SF3">
    <property type="entry name" value="POLYMERASE_HISTIDINOL PHOSPHATASE N-TERMINAL DOMAIN-CONTAINING PROTEIN"/>
    <property type="match status" value="1"/>
</dbReference>
<organism evidence="2 4">
    <name type="scientific">Candidatus Iainarchaeum sp</name>
    <dbReference type="NCBI Taxonomy" id="3101447"/>
    <lineage>
        <taxon>Archaea</taxon>
        <taxon>Candidatus Iainarchaeota</taxon>
        <taxon>Candidatus Iainarchaeia</taxon>
        <taxon>Candidatus Iainarchaeales</taxon>
        <taxon>Candidatus Iainarchaeaceae</taxon>
        <taxon>Candidatus Iainarchaeum</taxon>
    </lineage>
</organism>
<dbReference type="Gene3D" id="3.20.20.140">
    <property type="entry name" value="Metal-dependent hydrolases"/>
    <property type="match status" value="1"/>
</dbReference>
<dbReference type="EMBL" id="DUFW01000023">
    <property type="protein sequence ID" value="HIH21319.1"/>
    <property type="molecule type" value="Genomic_DNA"/>
</dbReference>
<dbReference type="InterPro" id="IPR004013">
    <property type="entry name" value="PHP_dom"/>
</dbReference>
<proteinExistence type="predicted"/>
<dbReference type="Proteomes" id="UP000590964">
    <property type="component" value="Unassembled WGS sequence"/>
</dbReference>
<dbReference type="InterPro" id="IPR003141">
    <property type="entry name" value="Pol/His_phosphatase_N"/>
</dbReference>
<dbReference type="AlphaFoldDB" id="A0A7J4JXC4"/>
<dbReference type="GO" id="GO:0035312">
    <property type="term" value="F:5'-3' DNA exonuclease activity"/>
    <property type="evidence" value="ECO:0007669"/>
    <property type="project" value="TreeGrafter"/>
</dbReference>
<reference evidence="3" key="3">
    <citation type="submission" date="2021-05" db="EMBL/GenBank/DDBJ databases">
        <title>Protein family content uncovers lineage relationships and bacterial pathway maintenance mechanisms in DPANN archaea.</title>
        <authorList>
            <person name="Castelle C.J."/>
            <person name="Meheust R."/>
            <person name="Jaffe A.L."/>
            <person name="Seitz K."/>
            <person name="Gong X."/>
            <person name="Baker B.J."/>
            <person name="Banfield J.F."/>
        </authorList>
    </citation>
    <scope>NUCLEOTIDE SEQUENCE</scope>
    <source>
        <strain evidence="3">RIFCSPLOWO2_01_FULL_43_13</strain>
    </source>
</reference>
<dbReference type="Pfam" id="PF02811">
    <property type="entry name" value="PHP"/>
    <property type="match status" value="1"/>
</dbReference>
<evidence type="ECO:0000313" key="4">
    <source>
        <dbReference type="Proteomes" id="UP000590964"/>
    </source>
</evidence>